<evidence type="ECO:0000313" key="3">
    <source>
        <dbReference type="Proteomes" id="UP001142055"/>
    </source>
</evidence>
<protein>
    <submittedName>
        <fullName evidence="2">Uncharacterized protein</fullName>
    </submittedName>
</protein>
<name>A0A9Q0MCT7_BLOTA</name>
<evidence type="ECO:0000313" key="2">
    <source>
        <dbReference type="EMBL" id="KAJ6223252.1"/>
    </source>
</evidence>
<feature type="region of interest" description="Disordered" evidence="1">
    <location>
        <begin position="50"/>
        <end position="74"/>
    </location>
</feature>
<comment type="caution">
    <text evidence="2">The sequence shown here is derived from an EMBL/GenBank/DDBJ whole genome shotgun (WGS) entry which is preliminary data.</text>
</comment>
<dbReference type="Proteomes" id="UP001142055">
    <property type="component" value="Chromosome 1"/>
</dbReference>
<accession>A0A9Q0MCT7</accession>
<keyword evidence="3" id="KW-1185">Reference proteome</keyword>
<feature type="compositionally biased region" description="Polar residues" evidence="1">
    <location>
        <begin position="52"/>
        <end position="74"/>
    </location>
</feature>
<organism evidence="2 3">
    <name type="scientific">Blomia tropicalis</name>
    <name type="common">Mite</name>
    <dbReference type="NCBI Taxonomy" id="40697"/>
    <lineage>
        <taxon>Eukaryota</taxon>
        <taxon>Metazoa</taxon>
        <taxon>Ecdysozoa</taxon>
        <taxon>Arthropoda</taxon>
        <taxon>Chelicerata</taxon>
        <taxon>Arachnida</taxon>
        <taxon>Acari</taxon>
        <taxon>Acariformes</taxon>
        <taxon>Sarcoptiformes</taxon>
        <taxon>Astigmata</taxon>
        <taxon>Glycyphagoidea</taxon>
        <taxon>Echimyopodidae</taxon>
        <taxon>Blomia</taxon>
    </lineage>
</organism>
<reference evidence="2" key="1">
    <citation type="submission" date="2022-12" db="EMBL/GenBank/DDBJ databases">
        <title>Genome assemblies of Blomia tropicalis.</title>
        <authorList>
            <person name="Cui Y."/>
        </authorList>
    </citation>
    <scope>NUCLEOTIDE SEQUENCE</scope>
    <source>
        <tissue evidence="2">Adult mites</tissue>
    </source>
</reference>
<dbReference type="AlphaFoldDB" id="A0A9Q0MCT7"/>
<gene>
    <name evidence="2" type="ORF">RDWZM_001797</name>
</gene>
<sequence length="74" mass="8438">MVVADNDTRARHQTNIRQMINTKVKANMQTHTTTSSINISKWVIYEAHHTTPHPSQVRRTPNTILDASNKSNMP</sequence>
<dbReference type="EMBL" id="JAPWDV010000001">
    <property type="protein sequence ID" value="KAJ6223252.1"/>
    <property type="molecule type" value="Genomic_DNA"/>
</dbReference>
<proteinExistence type="predicted"/>
<evidence type="ECO:0000256" key="1">
    <source>
        <dbReference type="SAM" id="MobiDB-lite"/>
    </source>
</evidence>